<evidence type="ECO:0000313" key="1">
    <source>
        <dbReference type="EMBL" id="MBC9981019.1"/>
    </source>
</evidence>
<name>A0ABR7UAS0_9BRAD</name>
<dbReference type="Proteomes" id="UP000639516">
    <property type="component" value="Unassembled WGS sequence"/>
</dbReference>
<proteinExistence type="predicted"/>
<protein>
    <submittedName>
        <fullName evidence="1">Uncharacterized protein</fullName>
    </submittedName>
</protein>
<accession>A0ABR7UAS0</accession>
<comment type="caution">
    <text evidence="1">The sequence shown here is derived from an EMBL/GenBank/DDBJ whole genome shotgun (WGS) entry which is preliminary data.</text>
</comment>
<organism evidence="1 2">
    <name type="scientific">Bradyrhizobium campsiandrae</name>
    <dbReference type="NCBI Taxonomy" id="1729892"/>
    <lineage>
        <taxon>Bacteria</taxon>
        <taxon>Pseudomonadati</taxon>
        <taxon>Pseudomonadota</taxon>
        <taxon>Alphaproteobacteria</taxon>
        <taxon>Hyphomicrobiales</taxon>
        <taxon>Nitrobacteraceae</taxon>
        <taxon>Bradyrhizobium</taxon>
    </lineage>
</organism>
<evidence type="ECO:0000313" key="2">
    <source>
        <dbReference type="Proteomes" id="UP000639516"/>
    </source>
</evidence>
<sequence>MAASTLFSASDADGDTITNYQLWDSTSDPSSGHWMVGGAAQTPGVAINVTAAQLSSTTFQSGSGSDDLWARAYDGFAWGPWKEFHVNAPTDRAPVVTATDTQATPNQNVAASSLFSVSDADGDTIAQYQFWDSTPSASSGHWTVGGTAQPANTAINVTPVQLTAASFQAGTVPDDLWVRASDGMQWGQWHEFHVLV</sequence>
<gene>
    <name evidence="1" type="ORF">HA482_22715</name>
</gene>
<keyword evidence="2" id="KW-1185">Reference proteome</keyword>
<reference evidence="1 2" key="1">
    <citation type="journal article" date="2020" name="Arch. Microbiol.">
        <title>Bradyrhizobium campsiandrae sp. nov., a nitrogen-fixing bacterial strain isolated from a native leguminous tree from the Amazon adapted to flooded conditions.</title>
        <authorList>
            <person name="Cabral Michel D."/>
            <person name="Martins da Costa E."/>
            <person name="Azarias Guimaraes A."/>
            <person name="Soares de Carvalho T."/>
            <person name="Santos de Castro Caputo P."/>
            <person name="Willems A."/>
            <person name="de Souza Moreira F.M."/>
        </authorList>
    </citation>
    <scope>NUCLEOTIDE SEQUENCE [LARGE SCALE GENOMIC DNA]</scope>
    <source>
        <strain evidence="2">INPA 384B</strain>
    </source>
</reference>
<dbReference type="EMBL" id="JAATTO010000032">
    <property type="protein sequence ID" value="MBC9981019.1"/>
    <property type="molecule type" value="Genomic_DNA"/>
</dbReference>